<gene>
    <name evidence="1" type="ORF">A5630_18840</name>
</gene>
<protein>
    <submittedName>
        <fullName evidence="1">Uncharacterized protein</fullName>
    </submittedName>
</protein>
<proteinExistence type="predicted"/>
<evidence type="ECO:0000313" key="1">
    <source>
        <dbReference type="EMBL" id="OBJ43551.1"/>
    </source>
</evidence>
<organism evidence="1 2">
    <name type="scientific">Mycolicibacterium mucogenicum</name>
    <name type="common">Mycobacterium mucogenicum</name>
    <dbReference type="NCBI Taxonomy" id="56689"/>
    <lineage>
        <taxon>Bacteria</taxon>
        <taxon>Bacillati</taxon>
        <taxon>Actinomycetota</taxon>
        <taxon>Actinomycetes</taxon>
        <taxon>Mycobacteriales</taxon>
        <taxon>Mycobacteriaceae</taxon>
        <taxon>Mycolicibacterium</taxon>
    </lineage>
</organism>
<comment type="caution">
    <text evidence="1">The sequence shown here is derived from an EMBL/GenBank/DDBJ whole genome shotgun (WGS) entry which is preliminary data.</text>
</comment>
<reference evidence="1 2" key="1">
    <citation type="submission" date="2016-06" db="EMBL/GenBank/DDBJ databases">
        <authorList>
            <person name="Kjaerup R.B."/>
            <person name="Dalgaard T.S."/>
            <person name="Juul-Madsen H.R."/>
        </authorList>
    </citation>
    <scope>NUCLEOTIDE SEQUENCE [LARGE SCALE GENOMIC DNA]</scope>
    <source>
        <strain evidence="1 2">1127319.6</strain>
    </source>
</reference>
<dbReference type="Proteomes" id="UP000093898">
    <property type="component" value="Unassembled WGS sequence"/>
</dbReference>
<accession>A0A1A3H7G3</accession>
<sequence length="179" mass="19586">MHRRFRCTSTATGNCASVKHVYEGDVMGTLGRATRVVLADQVIDTPVEVELLDAGVLKVVRVFVDNGIEHRAVAYYGVGEWKSFDLQMYTLVIDNRDTSTVEYIPGLSSHQVYAAAAEYLMGEPATLPSASAAHCASDLVAHQEVDVYFQNCPRLLLRTVQTPERSHAQAIPGSVAFQS</sequence>
<name>A0A1A3H7G3_MYCMU</name>
<dbReference type="AlphaFoldDB" id="A0A1A3H7G3"/>
<evidence type="ECO:0000313" key="2">
    <source>
        <dbReference type="Proteomes" id="UP000093898"/>
    </source>
</evidence>
<dbReference type="EMBL" id="LZLC01000075">
    <property type="protein sequence ID" value="OBJ43551.1"/>
    <property type="molecule type" value="Genomic_DNA"/>
</dbReference>